<gene>
    <name evidence="1" type="ORF">GGQ01_002334</name>
</gene>
<sequence length="264" mass="30396">MNEIADNKREYTTELSKGQGAISETLTLLEYWERGMSADELATEAVERGALGRSTETRTRDLVTRVFARRYLVDEGRPARVLQTLRGQVPLSVLKQFMLVYTARQHDILHDFITEVYWPKYEAGADQISRSDARSFIEEAHAMGVIDPGWSETMIVRVARYLAGTLSDFGFLEDSRKSTRDIQSVRVDRPLVVYLPYEIHFDGYSDNSILEHPDWALFGLMQEDIVRRLKQASYDGHFIIQYSGELLRLSWEHESLEECLHAIA</sequence>
<name>A0A9X2ZD82_9BACT</name>
<evidence type="ECO:0008006" key="3">
    <source>
        <dbReference type="Google" id="ProtNLM"/>
    </source>
</evidence>
<protein>
    <recommendedName>
        <fullName evidence="3">DUF1819 family protein</fullName>
    </recommendedName>
</protein>
<evidence type="ECO:0000313" key="2">
    <source>
        <dbReference type="Proteomes" id="UP001155040"/>
    </source>
</evidence>
<accession>A0A9X2ZD82</accession>
<dbReference type="InterPro" id="IPR023137">
    <property type="entry name" value="BrxA_sf"/>
</dbReference>
<dbReference type="InterPro" id="IPR014948">
    <property type="entry name" value="BrxA"/>
</dbReference>
<dbReference type="EMBL" id="JANUBF010000015">
    <property type="protein sequence ID" value="MCS4037254.1"/>
    <property type="molecule type" value="Genomic_DNA"/>
</dbReference>
<dbReference type="Pfam" id="PF08849">
    <property type="entry name" value="BrxA"/>
    <property type="match status" value="1"/>
</dbReference>
<dbReference type="RefSeq" id="WP_259091017.1">
    <property type="nucleotide sequence ID" value="NZ_JANTZY010000019.1"/>
</dbReference>
<reference evidence="1" key="1">
    <citation type="submission" date="2022-08" db="EMBL/GenBank/DDBJ databases">
        <title>Genomic Encyclopedia of Type Strains, Phase V (KMG-V): Genome sequencing to study the core and pangenomes of soil and plant-associated prokaryotes.</title>
        <authorList>
            <person name="Whitman W."/>
        </authorList>
    </citation>
    <scope>NUCLEOTIDE SEQUENCE</scope>
    <source>
        <strain evidence="1">SP3012</strain>
    </source>
</reference>
<dbReference type="Proteomes" id="UP001155040">
    <property type="component" value="Unassembled WGS sequence"/>
</dbReference>
<organism evidence="1 2">
    <name type="scientific">Salinibacter ruber</name>
    <dbReference type="NCBI Taxonomy" id="146919"/>
    <lineage>
        <taxon>Bacteria</taxon>
        <taxon>Pseudomonadati</taxon>
        <taxon>Rhodothermota</taxon>
        <taxon>Rhodothermia</taxon>
        <taxon>Rhodothermales</taxon>
        <taxon>Salinibacteraceae</taxon>
        <taxon>Salinibacter</taxon>
    </lineage>
</organism>
<evidence type="ECO:0000313" key="1">
    <source>
        <dbReference type="EMBL" id="MCS4037254.1"/>
    </source>
</evidence>
<dbReference type="Gene3D" id="1.10.3540.10">
    <property type="entry name" value="uncharacterized protein from magnetospirillum magneticum domain"/>
    <property type="match status" value="1"/>
</dbReference>
<dbReference type="AlphaFoldDB" id="A0A9X2ZD82"/>
<comment type="caution">
    <text evidence="1">The sequence shown here is derived from an EMBL/GenBank/DDBJ whole genome shotgun (WGS) entry which is preliminary data.</text>
</comment>
<proteinExistence type="predicted"/>